<dbReference type="InterPro" id="IPR045053">
    <property type="entry name" value="MAN-like"/>
</dbReference>
<evidence type="ECO:0008006" key="4">
    <source>
        <dbReference type="Google" id="ProtNLM"/>
    </source>
</evidence>
<dbReference type="PANTHER" id="PTHR31451">
    <property type="match status" value="1"/>
</dbReference>
<dbReference type="InterPro" id="IPR017853">
    <property type="entry name" value="GH"/>
</dbReference>
<organism evidence="2 3">
    <name type="scientific">Tetraparma gracilis</name>
    <dbReference type="NCBI Taxonomy" id="2962635"/>
    <lineage>
        <taxon>Eukaryota</taxon>
        <taxon>Sar</taxon>
        <taxon>Stramenopiles</taxon>
        <taxon>Ochrophyta</taxon>
        <taxon>Bolidophyceae</taxon>
        <taxon>Parmales</taxon>
        <taxon>Triparmaceae</taxon>
        <taxon>Tetraparma</taxon>
    </lineage>
</organism>
<dbReference type="EMBL" id="BRYB01000434">
    <property type="protein sequence ID" value="GMI29984.1"/>
    <property type="molecule type" value="Genomic_DNA"/>
</dbReference>
<comment type="caution">
    <text evidence="2">The sequence shown here is derived from an EMBL/GenBank/DDBJ whole genome shotgun (WGS) entry which is preliminary data.</text>
</comment>
<feature type="chain" id="PRO_5046339315" description="Glycoside hydrolase family 5 protein" evidence="1">
    <location>
        <begin position="20"/>
        <end position="490"/>
    </location>
</feature>
<evidence type="ECO:0000313" key="2">
    <source>
        <dbReference type="EMBL" id="GMI29984.1"/>
    </source>
</evidence>
<accession>A0ABQ6MP34</accession>
<keyword evidence="3" id="KW-1185">Reference proteome</keyword>
<protein>
    <recommendedName>
        <fullName evidence="4">Glycoside hydrolase family 5 protein</fullName>
    </recommendedName>
</protein>
<gene>
    <name evidence="2" type="ORF">TeGR_g12339</name>
</gene>
<reference evidence="2 3" key="1">
    <citation type="journal article" date="2023" name="Commun. Biol.">
        <title>Genome analysis of Parmales, the sister group of diatoms, reveals the evolutionary specialization of diatoms from phago-mixotrophs to photoautotrophs.</title>
        <authorList>
            <person name="Ban H."/>
            <person name="Sato S."/>
            <person name="Yoshikawa S."/>
            <person name="Yamada K."/>
            <person name="Nakamura Y."/>
            <person name="Ichinomiya M."/>
            <person name="Sato N."/>
            <person name="Blanc-Mathieu R."/>
            <person name="Endo H."/>
            <person name="Kuwata A."/>
            <person name="Ogata H."/>
        </authorList>
    </citation>
    <scope>NUCLEOTIDE SEQUENCE [LARGE SCALE GENOMIC DNA]</scope>
</reference>
<feature type="signal peptide" evidence="1">
    <location>
        <begin position="1"/>
        <end position="19"/>
    </location>
</feature>
<dbReference type="Gene3D" id="3.20.20.80">
    <property type="entry name" value="Glycosidases"/>
    <property type="match status" value="1"/>
</dbReference>
<evidence type="ECO:0000256" key="1">
    <source>
        <dbReference type="SAM" id="SignalP"/>
    </source>
</evidence>
<dbReference type="Proteomes" id="UP001165060">
    <property type="component" value="Unassembled WGS sequence"/>
</dbReference>
<proteinExistence type="predicted"/>
<sequence length="490" mass="52816">MAPLTTVLALLSLLGGHVAHSDSDFVTVGANHLHFQAGDSSFVPIGLNIAWPDKHSGTSTEDYYEEYFSDLSASGGNVARVWLGPNLVDSFNPLALLRHNYTTVDPAAAGLVDSLVASAEKHSVKLLLTFDSFNGLCPSFASGNCKWGDSVYNSANGGPLNSQVGYLAFWTDATAKKAFKALLKFASDRWGGSSAVFAWELFNEVDLAGYDLPFGFYDWHEEMAGYLRKVDGGRHLITESFGLVAGNKFVDGSDSFDFTSTHNYARTSRGPQSPNVAKSNAGWSKDKTNWYKKPSIVGEFGCDDTVPDADANFRHTLHAGLWSPIFRGGAGTGLSWFWAGEAMDDDFEREWFLAEFRSYSKFVGVVGAELGARPLGDVPFEELSVHVLESSGASEGGEELDAFGIVGEAGAVSLIWLHDAKDTCGSDTPTRSFEGVQIWLKNIPDGDWKVTWFDTETGASTEETVGSVGGLTITAPSFVQDIAIVVSPII</sequence>
<evidence type="ECO:0000313" key="3">
    <source>
        <dbReference type="Proteomes" id="UP001165060"/>
    </source>
</evidence>
<name>A0ABQ6MP34_9STRA</name>
<dbReference type="SUPFAM" id="SSF51445">
    <property type="entry name" value="(Trans)glycosidases"/>
    <property type="match status" value="1"/>
</dbReference>
<keyword evidence="1" id="KW-0732">Signal</keyword>